<evidence type="ECO:0000256" key="5">
    <source>
        <dbReference type="ARBA" id="ARBA00022801"/>
    </source>
</evidence>
<dbReference type="Pfam" id="PF01261">
    <property type="entry name" value="AP_endonuc_2"/>
    <property type="match status" value="1"/>
</dbReference>
<keyword evidence="6" id="KW-0862">Zinc</keyword>
<dbReference type="CDD" id="cd00019">
    <property type="entry name" value="AP2Ec"/>
    <property type="match status" value="1"/>
</dbReference>
<evidence type="ECO:0000259" key="9">
    <source>
        <dbReference type="Pfam" id="PF01261"/>
    </source>
</evidence>
<dbReference type="GO" id="GO:0006284">
    <property type="term" value="P:base-excision repair"/>
    <property type="evidence" value="ECO:0007669"/>
    <property type="project" value="TreeGrafter"/>
</dbReference>
<keyword evidence="7" id="KW-0234">DNA repair</keyword>
<dbReference type="PANTHER" id="PTHR21445:SF0">
    <property type="entry name" value="APURINIC-APYRIMIDINIC ENDONUCLEASE"/>
    <property type="match status" value="1"/>
</dbReference>
<evidence type="ECO:0000256" key="7">
    <source>
        <dbReference type="ARBA" id="ARBA00023204"/>
    </source>
</evidence>
<comment type="cofactor">
    <cofactor evidence="1">
        <name>Zn(2+)</name>
        <dbReference type="ChEBI" id="CHEBI:29105"/>
    </cofactor>
</comment>
<dbReference type="PROSITE" id="PS00731">
    <property type="entry name" value="AP_NUCLEASE_F2_3"/>
    <property type="match status" value="1"/>
</dbReference>
<accession>A0A1T5K1S8</accession>
<evidence type="ECO:0000313" key="11">
    <source>
        <dbReference type="Proteomes" id="UP000189777"/>
    </source>
</evidence>
<dbReference type="AlphaFoldDB" id="A0A1T5K1S8"/>
<name>A0A1T5K1S8_9MICO</name>
<dbReference type="InterPro" id="IPR036237">
    <property type="entry name" value="Xyl_isomerase-like_sf"/>
</dbReference>
<dbReference type="STRING" id="526729.SAMN04324258_1752"/>
<dbReference type="Gene3D" id="3.20.20.150">
    <property type="entry name" value="Divalent-metal-dependent TIM barrel enzymes"/>
    <property type="match status" value="1"/>
</dbReference>
<dbReference type="PROSITE" id="PS00730">
    <property type="entry name" value="AP_NUCLEASE_F2_2"/>
    <property type="match status" value="1"/>
</dbReference>
<dbReference type="PANTHER" id="PTHR21445">
    <property type="entry name" value="ENDONUCLEASE IV ENDODEOXYRIBONUCLEASE IV"/>
    <property type="match status" value="1"/>
</dbReference>
<keyword evidence="3" id="KW-0479">Metal-binding</keyword>
<comment type="similarity">
    <text evidence="2">Belongs to the AP endonuclease 2 family.</text>
</comment>
<evidence type="ECO:0000256" key="6">
    <source>
        <dbReference type="ARBA" id="ARBA00022833"/>
    </source>
</evidence>
<evidence type="ECO:0000256" key="2">
    <source>
        <dbReference type="ARBA" id="ARBA00005340"/>
    </source>
</evidence>
<dbReference type="InterPro" id="IPR013022">
    <property type="entry name" value="Xyl_isomerase-like_TIM-brl"/>
</dbReference>
<dbReference type="GO" id="GO:0008270">
    <property type="term" value="F:zinc ion binding"/>
    <property type="evidence" value="ECO:0007669"/>
    <property type="project" value="InterPro"/>
</dbReference>
<evidence type="ECO:0000256" key="8">
    <source>
        <dbReference type="ARBA" id="ARBA00023277"/>
    </source>
</evidence>
<dbReference type="InterPro" id="IPR018246">
    <property type="entry name" value="AP_endonuc_F2_Zn_BS"/>
</dbReference>
<gene>
    <name evidence="10" type="ORF">SAMN04324258_1752</name>
</gene>
<evidence type="ECO:0000256" key="1">
    <source>
        <dbReference type="ARBA" id="ARBA00001947"/>
    </source>
</evidence>
<protein>
    <submittedName>
        <fullName evidence="10">Deoxyribonuclease-4</fullName>
    </submittedName>
</protein>
<reference evidence="10 11" key="1">
    <citation type="submission" date="2017-02" db="EMBL/GenBank/DDBJ databases">
        <authorList>
            <person name="Peterson S.W."/>
        </authorList>
    </citation>
    <scope>NUCLEOTIDE SEQUENCE [LARGE SCALE GENOMIC DNA]</scope>
    <source>
        <strain evidence="10 11">DSM 21481</strain>
    </source>
</reference>
<keyword evidence="5" id="KW-0378">Hydrolase</keyword>
<dbReference type="PROSITE" id="PS51432">
    <property type="entry name" value="AP_NUCLEASE_F2_4"/>
    <property type="match status" value="1"/>
</dbReference>
<dbReference type="SMART" id="SM00518">
    <property type="entry name" value="AP2Ec"/>
    <property type="match status" value="1"/>
</dbReference>
<dbReference type="NCBIfam" id="NF002198">
    <property type="entry name" value="PRK01060.1-3"/>
    <property type="match status" value="1"/>
</dbReference>
<dbReference type="InterPro" id="IPR001719">
    <property type="entry name" value="AP_endonuc_2"/>
</dbReference>
<dbReference type="GO" id="GO:0003677">
    <property type="term" value="F:DNA binding"/>
    <property type="evidence" value="ECO:0007669"/>
    <property type="project" value="InterPro"/>
</dbReference>
<feature type="domain" description="Xylose isomerase-like TIM barrel" evidence="9">
    <location>
        <begin position="15"/>
        <end position="258"/>
    </location>
</feature>
<keyword evidence="4" id="KW-0227">DNA damage</keyword>
<dbReference type="EMBL" id="FUZQ01000003">
    <property type="protein sequence ID" value="SKC57500.1"/>
    <property type="molecule type" value="Genomic_DNA"/>
</dbReference>
<dbReference type="SUPFAM" id="SSF51658">
    <property type="entry name" value="Xylose isomerase-like"/>
    <property type="match status" value="1"/>
</dbReference>
<evidence type="ECO:0000256" key="4">
    <source>
        <dbReference type="ARBA" id="ARBA00022763"/>
    </source>
</evidence>
<dbReference type="GO" id="GO:0008081">
    <property type="term" value="F:phosphoric diester hydrolase activity"/>
    <property type="evidence" value="ECO:0007669"/>
    <property type="project" value="TreeGrafter"/>
</dbReference>
<evidence type="ECO:0000313" key="10">
    <source>
        <dbReference type="EMBL" id="SKC57500.1"/>
    </source>
</evidence>
<dbReference type="Proteomes" id="UP000189777">
    <property type="component" value="Unassembled WGS sequence"/>
</dbReference>
<keyword evidence="8" id="KW-0119">Carbohydrate metabolism</keyword>
<dbReference type="OrthoDB" id="9805666at2"/>
<organism evidence="10 11">
    <name type="scientific">Krasilnikoviella flava</name>
    <dbReference type="NCBI Taxonomy" id="526729"/>
    <lineage>
        <taxon>Bacteria</taxon>
        <taxon>Bacillati</taxon>
        <taxon>Actinomycetota</taxon>
        <taxon>Actinomycetes</taxon>
        <taxon>Micrococcales</taxon>
        <taxon>Promicromonosporaceae</taxon>
        <taxon>Krasilnikoviella</taxon>
    </lineage>
</organism>
<sequence>MSVQIGAHVDLSDAVAQAKSIGADVVQVFLSDPQAWKVPPLDHPGGAEAFREETAAAGLGVYVHAPYVINVASTNNRIRIPSRKLLQQIMTGAEAIGARGVVVHGGHVTAKDDPAVGFDNWRKAIDALETDVPVLVENTAGGDFSMARRLERIEQLWAAVMQANGAENVGFTLDTCHAWAGGIDLATAVDDIRAITGRIDLVHANDSRDTAGSGADRHAHFGEGNIPPELLVGVVAAAGAPVVCETHGDMGPDIAWLRERLAA</sequence>
<proteinExistence type="inferred from homology"/>
<keyword evidence="11" id="KW-1185">Reference proteome</keyword>
<dbReference type="RefSeq" id="WP_079573545.1">
    <property type="nucleotide sequence ID" value="NZ_FUZQ01000003.1"/>
</dbReference>
<dbReference type="GO" id="GO:0003906">
    <property type="term" value="F:DNA-(apurinic or apyrimidinic site) endonuclease activity"/>
    <property type="evidence" value="ECO:0007669"/>
    <property type="project" value="TreeGrafter"/>
</dbReference>
<evidence type="ECO:0000256" key="3">
    <source>
        <dbReference type="ARBA" id="ARBA00022723"/>
    </source>
</evidence>